<evidence type="ECO:0000256" key="2">
    <source>
        <dbReference type="ARBA" id="ARBA00023012"/>
    </source>
</evidence>
<dbReference type="RefSeq" id="WP_183750952.1">
    <property type="nucleotide sequence ID" value="NZ_JACICC010000002.1"/>
</dbReference>
<evidence type="ECO:0000313" key="10">
    <source>
        <dbReference type="EMBL" id="MBB3808933.1"/>
    </source>
</evidence>
<dbReference type="InterPro" id="IPR039420">
    <property type="entry name" value="WalR-like"/>
</dbReference>
<keyword evidence="5" id="KW-0804">Transcription</keyword>
<dbReference type="AlphaFoldDB" id="A0A7W5Z2R0"/>
<dbReference type="PANTHER" id="PTHR48111">
    <property type="entry name" value="REGULATOR OF RPOS"/>
    <property type="match status" value="1"/>
</dbReference>
<keyword evidence="4 7" id="KW-0238">DNA-binding</keyword>
<dbReference type="Pfam" id="PF00486">
    <property type="entry name" value="Trans_reg_C"/>
    <property type="match status" value="1"/>
</dbReference>
<dbReference type="SMART" id="SM00862">
    <property type="entry name" value="Trans_reg_C"/>
    <property type="match status" value="1"/>
</dbReference>
<evidence type="ECO:0000313" key="11">
    <source>
        <dbReference type="Proteomes" id="UP000537592"/>
    </source>
</evidence>
<keyword evidence="2" id="KW-0902">Two-component regulatory system</keyword>
<dbReference type="InterPro" id="IPR016032">
    <property type="entry name" value="Sig_transdc_resp-reg_C-effctor"/>
</dbReference>
<gene>
    <name evidence="10" type="ORF">FHS81_001003</name>
</gene>
<protein>
    <submittedName>
        <fullName evidence="10">Two-component system phosphate regulon response regulator OmpR</fullName>
    </submittedName>
</protein>
<dbReference type="PROSITE" id="PS51755">
    <property type="entry name" value="OMPR_PHOB"/>
    <property type="match status" value="1"/>
</dbReference>
<dbReference type="SUPFAM" id="SSF52172">
    <property type="entry name" value="CheY-like"/>
    <property type="match status" value="1"/>
</dbReference>
<dbReference type="Gene3D" id="1.10.10.10">
    <property type="entry name" value="Winged helix-like DNA-binding domain superfamily/Winged helix DNA-binding domain"/>
    <property type="match status" value="1"/>
</dbReference>
<dbReference type="SUPFAM" id="SSF46894">
    <property type="entry name" value="C-terminal effector domain of the bipartite response regulators"/>
    <property type="match status" value="1"/>
</dbReference>
<dbReference type="EMBL" id="JACICC010000002">
    <property type="protein sequence ID" value="MBB3808933.1"/>
    <property type="molecule type" value="Genomic_DNA"/>
</dbReference>
<sequence>MIDATEDDAPVEGLPDDAPHVLVVDDDRRLRSLLSRFLTGNGYRVTVAANAAAAESTLGSLIFDALVLDVMMPGENGFDFARRWRQKSAVPILMLTARSDGADRVTGLEIGADDYLGKPFEPRELLLRLANIIKRNVASEAPGAARATPEAIRFGGFIFRFDRGELRLGDEIVRITERERDILTILGEAGGEQVAREDLAGNAAANAGALANDRNVDVQINRLRRKIERDPANPVYLQTVRGVGYRLLIDR</sequence>
<keyword evidence="11" id="KW-1185">Reference proteome</keyword>
<dbReference type="InterPro" id="IPR001789">
    <property type="entry name" value="Sig_transdc_resp-reg_receiver"/>
</dbReference>
<dbReference type="Gene3D" id="3.40.50.2300">
    <property type="match status" value="1"/>
</dbReference>
<dbReference type="InterPro" id="IPR011006">
    <property type="entry name" value="CheY-like_superfamily"/>
</dbReference>
<dbReference type="InterPro" id="IPR001867">
    <property type="entry name" value="OmpR/PhoB-type_DNA-bd"/>
</dbReference>
<dbReference type="InterPro" id="IPR036388">
    <property type="entry name" value="WH-like_DNA-bd_sf"/>
</dbReference>
<feature type="modified residue" description="4-aspartylphosphate" evidence="6">
    <location>
        <position position="69"/>
    </location>
</feature>
<accession>A0A7W5Z2R0</accession>
<evidence type="ECO:0000256" key="3">
    <source>
        <dbReference type="ARBA" id="ARBA00023015"/>
    </source>
</evidence>
<comment type="caution">
    <text evidence="10">The sequence shown here is derived from an EMBL/GenBank/DDBJ whole genome shotgun (WGS) entry which is preliminary data.</text>
</comment>
<dbReference type="PANTHER" id="PTHR48111:SF4">
    <property type="entry name" value="DNA-BINDING DUAL TRANSCRIPTIONAL REGULATOR OMPR"/>
    <property type="match status" value="1"/>
</dbReference>
<evidence type="ECO:0000256" key="6">
    <source>
        <dbReference type="PROSITE-ProRule" id="PRU00169"/>
    </source>
</evidence>
<evidence type="ECO:0000259" key="8">
    <source>
        <dbReference type="PROSITE" id="PS50110"/>
    </source>
</evidence>
<dbReference type="GO" id="GO:0000976">
    <property type="term" value="F:transcription cis-regulatory region binding"/>
    <property type="evidence" value="ECO:0007669"/>
    <property type="project" value="TreeGrafter"/>
</dbReference>
<evidence type="ECO:0000256" key="5">
    <source>
        <dbReference type="ARBA" id="ARBA00023163"/>
    </source>
</evidence>
<name>A0A7W5Z2R0_9HYPH</name>
<dbReference type="GO" id="GO:0006355">
    <property type="term" value="P:regulation of DNA-templated transcription"/>
    <property type="evidence" value="ECO:0007669"/>
    <property type="project" value="InterPro"/>
</dbReference>
<dbReference type="PROSITE" id="PS50110">
    <property type="entry name" value="RESPONSE_REGULATORY"/>
    <property type="match status" value="1"/>
</dbReference>
<dbReference type="CDD" id="cd00383">
    <property type="entry name" value="trans_reg_C"/>
    <property type="match status" value="1"/>
</dbReference>
<dbReference type="GO" id="GO:0000156">
    <property type="term" value="F:phosphorelay response regulator activity"/>
    <property type="evidence" value="ECO:0007669"/>
    <property type="project" value="TreeGrafter"/>
</dbReference>
<feature type="domain" description="OmpR/PhoB-type" evidence="9">
    <location>
        <begin position="149"/>
        <end position="249"/>
    </location>
</feature>
<dbReference type="Gene3D" id="6.10.250.690">
    <property type="match status" value="1"/>
</dbReference>
<feature type="DNA-binding region" description="OmpR/PhoB-type" evidence="7">
    <location>
        <begin position="149"/>
        <end position="249"/>
    </location>
</feature>
<evidence type="ECO:0000256" key="4">
    <source>
        <dbReference type="ARBA" id="ARBA00023125"/>
    </source>
</evidence>
<organism evidence="10 11">
    <name type="scientific">Pseudochelatococcus contaminans</name>
    <dbReference type="NCBI Taxonomy" id="1538103"/>
    <lineage>
        <taxon>Bacteria</taxon>
        <taxon>Pseudomonadati</taxon>
        <taxon>Pseudomonadota</taxon>
        <taxon>Alphaproteobacteria</taxon>
        <taxon>Hyphomicrobiales</taxon>
        <taxon>Chelatococcaceae</taxon>
        <taxon>Pseudochelatococcus</taxon>
    </lineage>
</organism>
<evidence type="ECO:0000256" key="7">
    <source>
        <dbReference type="PROSITE-ProRule" id="PRU01091"/>
    </source>
</evidence>
<dbReference type="GO" id="GO:0032993">
    <property type="term" value="C:protein-DNA complex"/>
    <property type="evidence" value="ECO:0007669"/>
    <property type="project" value="TreeGrafter"/>
</dbReference>
<keyword evidence="3" id="KW-0805">Transcription regulation</keyword>
<reference evidence="10 11" key="1">
    <citation type="submission" date="2020-08" db="EMBL/GenBank/DDBJ databases">
        <title>Genomic Encyclopedia of Type Strains, Phase IV (KMG-IV): sequencing the most valuable type-strain genomes for metagenomic binning, comparative biology and taxonomic classification.</title>
        <authorList>
            <person name="Goeker M."/>
        </authorList>
    </citation>
    <scope>NUCLEOTIDE SEQUENCE [LARGE SCALE GENOMIC DNA]</scope>
    <source>
        <strain evidence="10 11">DSM 28760</strain>
    </source>
</reference>
<feature type="domain" description="Response regulatory" evidence="8">
    <location>
        <begin position="20"/>
        <end position="133"/>
    </location>
</feature>
<proteinExistence type="predicted"/>
<evidence type="ECO:0000256" key="1">
    <source>
        <dbReference type="ARBA" id="ARBA00022553"/>
    </source>
</evidence>
<keyword evidence="1 6" id="KW-0597">Phosphoprotein</keyword>
<dbReference type="Proteomes" id="UP000537592">
    <property type="component" value="Unassembled WGS sequence"/>
</dbReference>
<dbReference type="SMART" id="SM00448">
    <property type="entry name" value="REC"/>
    <property type="match status" value="1"/>
</dbReference>
<dbReference type="Pfam" id="PF00072">
    <property type="entry name" value="Response_reg"/>
    <property type="match status" value="1"/>
</dbReference>
<dbReference type="GO" id="GO:0005829">
    <property type="term" value="C:cytosol"/>
    <property type="evidence" value="ECO:0007669"/>
    <property type="project" value="TreeGrafter"/>
</dbReference>
<evidence type="ECO:0000259" key="9">
    <source>
        <dbReference type="PROSITE" id="PS51755"/>
    </source>
</evidence>